<dbReference type="InterPro" id="IPR047640">
    <property type="entry name" value="RpiR-like"/>
</dbReference>
<protein>
    <submittedName>
        <fullName evidence="6">Putative SIS domain protein</fullName>
    </submittedName>
</protein>
<dbReference type="GO" id="GO:1901135">
    <property type="term" value="P:carbohydrate derivative metabolic process"/>
    <property type="evidence" value="ECO:0007669"/>
    <property type="project" value="InterPro"/>
</dbReference>
<evidence type="ECO:0000313" key="6">
    <source>
        <dbReference type="EMBL" id="SBV96480.1"/>
    </source>
</evidence>
<dbReference type="InterPro" id="IPR009057">
    <property type="entry name" value="Homeodomain-like_sf"/>
</dbReference>
<dbReference type="PANTHER" id="PTHR30514:SF18">
    <property type="entry name" value="RPIR-FAMILY TRANSCRIPTIONAL REGULATOR"/>
    <property type="match status" value="1"/>
</dbReference>
<sequence>MHQGLEDAIRHAKLTKLEKTIAEYVLRNIGEVSFMTVAELAKALDVSDTSIIRATRAMGYAGFSDFQRSIQQELRQKMQDLDNPMSPKGRFLSKSARRDKENLTAQGLSLVMGHLNAVMENNSREKLEKTIDILVGSRQKFICGYRGSAAVLYFFGQKLRQFLPMVHTLITGDSEMIERLADISSKDCLFVCSFPRYNHMVMQASDMARRAGAKVIALTDKVTSPLARNTEISLLAGVDFPGFCNSYVAPLFICDLLLLLLSEKINMESNGKADLIEEYVQKLNINYL</sequence>
<dbReference type="GO" id="GO:0003700">
    <property type="term" value="F:DNA-binding transcription factor activity"/>
    <property type="evidence" value="ECO:0007669"/>
    <property type="project" value="InterPro"/>
</dbReference>
<evidence type="ECO:0000256" key="1">
    <source>
        <dbReference type="ARBA" id="ARBA00023015"/>
    </source>
</evidence>
<dbReference type="InterPro" id="IPR001347">
    <property type="entry name" value="SIS_dom"/>
</dbReference>
<dbReference type="GO" id="GO:0097367">
    <property type="term" value="F:carbohydrate derivative binding"/>
    <property type="evidence" value="ECO:0007669"/>
    <property type="project" value="InterPro"/>
</dbReference>
<keyword evidence="1" id="KW-0805">Transcription regulation</keyword>
<dbReference type="AlphaFoldDB" id="A0A212JAM6"/>
<dbReference type="Gene3D" id="3.40.50.10490">
    <property type="entry name" value="Glucose-6-phosphate isomerase like protein, domain 1"/>
    <property type="match status" value="1"/>
</dbReference>
<dbReference type="PROSITE" id="PS51464">
    <property type="entry name" value="SIS"/>
    <property type="match status" value="1"/>
</dbReference>
<evidence type="ECO:0000256" key="2">
    <source>
        <dbReference type="ARBA" id="ARBA00023125"/>
    </source>
</evidence>
<evidence type="ECO:0000259" key="4">
    <source>
        <dbReference type="PROSITE" id="PS51071"/>
    </source>
</evidence>
<dbReference type="Pfam" id="PF01380">
    <property type="entry name" value="SIS"/>
    <property type="match status" value="1"/>
</dbReference>
<feature type="domain" description="HTH rpiR-type" evidence="4">
    <location>
        <begin position="1"/>
        <end position="77"/>
    </location>
</feature>
<dbReference type="Gene3D" id="1.10.10.10">
    <property type="entry name" value="Winged helix-like DNA-binding domain superfamily/Winged helix DNA-binding domain"/>
    <property type="match status" value="1"/>
</dbReference>
<dbReference type="PANTHER" id="PTHR30514">
    <property type="entry name" value="GLUCOKINASE"/>
    <property type="match status" value="1"/>
</dbReference>
<proteinExistence type="predicted"/>
<dbReference type="CDD" id="cd05013">
    <property type="entry name" value="SIS_RpiR"/>
    <property type="match status" value="1"/>
</dbReference>
<feature type="domain" description="SIS" evidence="5">
    <location>
        <begin position="130"/>
        <end position="272"/>
    </location>
</feature>
<evidence type="ECO:0000256" key="3">
    <source>
        <dbReference type="ARBA" id="ARBA00023163"/>
    </source>
</evidence>
<name>A0A212JAM6_9DELT</name>
<keyword evidence="2" id="KW-0238">DNA-binding</keyword>
<dbReference type="PROSITE" id="PS51071">
    <property type="entry name" value="HTH_RPIR"/>
    <property type="match status" value="1"/>
</dbReference>
<dbReference type="InterPro" id="IPR035472">
    <property type="entry name" value="RpiR-like_SIS"/>
</dbReference>
<dbReference type="SUPFAM" id="SSF46689">
    <property type="entry name" value="Homeodomain-like"/>
    <property type="match status" value="1"/>
</dbReference>
<dbReference type="EMBL" id="FLUQ01000001">
    <property type="protein sequence ID" value="SBV96480.1"/>
    <property type="molecule type" value="Genomic_DNA"/>
</dbReference>
<dbReference type="Pfam" id="PF01418">
    <property type="entry name" value="HTH_6"/>
    <property type="match status" value="1"/>
</dbReference>
<dbReference type="SUPFAM" id="SSF53697">
    <property type="entry name" value="SIS domain"/>
    <property type="match status" value="1"/>
</dbReference>
<gene>
    <name evidence="6" type="ORF">KL86DPRO_11051</name>
</gene>
<dbReference type="InterPro" id="IPR000281">
    <property type="entry name" value="HTH_RpiR"/>
</dbReference>
<dbReference type="GO" id="GO:0003677">
    <property type="term" value="F:DNA binding"/>
    <property type="evidence" value="ECO:0007669"/>
    <property type="project" value="UniProtKB-KW"/>
</dbReference>
<evidence type="ECO:0000259" key="5">
    <source>
        <dbReference type="PROSITE" id="PS51464"/>
    </source>
</evidence>
<accession>A0A212JAM6</accession>
<reference evidence="6" key="1">
    <citation type="submission" date="2016-04" db="EMBL/GenBank/DDBJ databases">
        <authorList>
            <person name="Evans L.H."/>
            <person name="Alamgir A."/>
            <person name="Owens N."/>
            <person name="Weber N.D."/>
            <person name="Virtaneva K."/>
            <person name="Barbian K."/>
            <person name="Babar A."/>
            <person name="Rosenke K."/>
        </authorList>
    </citation>
    <scope>NUCLEOTIDE SEQUENCE</scope>
    <source>
        <strain evidence="6">86</strain>
    </source>
</reference>
<keyword evidence="3" id="KW-0804">Transcription</keyword>
<dbReference type="InterPro" id="IPR046348">
    <property type="entry name" value="SIS_dom_sf"/>
</dbReference>
<organism evidence="6">
    <name type="scientific">uncultured delta proteobacterium</name>
    <dbReference type="NCBI Taxonomy" id="34034"/>
    <lineage>
        <taxon>Bacteria</taxon>
        <taxon>Deltaproteobacteria</taxon>
        <taxon>environmental samples</taxon>
    </lineage>
</organism>
<dbReference type="InterPro" id="IPR036388">
    <property type="entry name" value="WH-like_DNA-bd_sf"/>
</dbReference>